<accession>A0A414NWG8</accession>
<dbReference type="EMBL" id="QRHE01000006">
    <property type="protein sequence ID" value="RHF51487.1"/>
    <property type="molecule type" value="Genomic_DNA"/>
</dbReference>
<name>A0A414NWG8_9FIRM</name>
<protein>
    <submittedName>
        <fullName evidence="2">Uncharacterized protein</fullName>
    </submittedName>
</protein>
<evidence type="ECO:0000256" key="1">
    <source>
        <dbReference type="SAM" id="MobiDB-lite"/>
    </source>
</evidence>
<reference evidence="2 3" key="1">
    <citation type="submission" date="2018-08" db="EMBL/GenBank/DDBJ databases">
        <title>A genome reference for cultivated species of the human gut microbiota.</title>
        <authorList>
            <person name="Zou Y."/>
            <person name="Xue W."/>
            <person name="Luo G."/>
        </authorList>
    </citation>
    <scope>NUCLEOTIDE SEQUENCE [LARGE SCALE GENOMIC DNA]</scope>
    <source>
        <strain evidence="2 3">AM25-21AC</strain>
    </source>
</reference>
<dbReference type="OrthoDB" id="9798191at2"/>
<sequence>MAYGSGAWQNDPRVANRENDDKNGFDRMMQLAAVASMMDNKTALGFGLGNLIASYLAKQRAAKVDALANRQKEMAEDQAANAGQLAVLGQNGAPAGNLISAGMAPQQAATLGSTGMTPGKSYALGLEPYTRTAWQDTPTSAEVQQAAASVFGQTPQGTAGTTVSAPTTLTLVNPAGAQQFQWPSVNTDWLHRNS</sequence>
<dbReference type="RefSeq" id="WP_118176117.1">
    <property type="nucleotide sequence ID" value="NZ_JAQEAO010000001.1"/>
</dbReference>
<gene>
    <name evidence="2" type="ORF">DW674_06910</name>
</gene>
<evidence type="ECO:0000313" key="2">
    <source>
        <dbReference type="EMBL" id="RHF51487.1"/>
    </source>
</evidence>
<dbReference type="Proteomes" id="UP000283442">
    <property type="component" value="Unassembled WGS sequence"/>
</dbReference>
<organism evidence="2 3">
    <name type="scientific">Mitsuokella multacida</name>
    <dbReference type="NCBI Taxonomy" id="52226"/>
    <lineage>
        <taxon>Bacteria</taxon>
        <taxon>Bacillati</taxon>
        <taxon>Bacillota</taxon>
        <taxon>Negativicutes</taxon>
        <taxon>Selenomonadales</taxon>
        <taxon>Selenomonadaceae</taxon>
        <taxon>Mitsuokella</taxon>
    </lineage>
</organism>
<dbReference type="AlphaFoldDB" id="A0A414NWG8"/>
<comment type="caution">
    <text evidence="2">The sequence shown here is derived from an EMBL/GenBank/DDBJ whole genome shotgun (WGS) entry which is preliminary data.</text>
</comment>
<proteinExistence type="predicted"/>
<evidence type="ECO:0000313" key="3">
    <source>
        <dbReference type="Proteomes" id="UP000283442"/>
    </source>
</evidence>
<feature type="region of interest" description="Disordered" evidence="1">
    <location>
        <begin position="1"/>
        <end position="22"/>
    </location>
</feature>